<dbReference type="EMBL" id="CABITT030000003">
    <property type="protein sequence ID" value="VVA98386.1"/>
    <property type="molecule type" value="Genomic_DNA"/>
</dbReference>
<gene>
    <name evidence="2" type="ORF">ANE_LOCUS8831</name>
</gene>
<accession>A0A565BC37</accession>
<protein>
    <submittedName>
        <fullName evidence="2">Uncharacterized protein</fullName>
    </submittedName>
</protein>
<evidence type="ECO:0000256" key="1">
    <source>
        <dbReference type="SAM" id="MobiDB-lite"/>
    </source>
</evidence>
<evidence type="ECO:0000313" key="2">
    <source>
        <dbReference type="EMBL" id="VVA98386.1"/>
    </source>
</evidence>
<comment type="caution">
    <text evidence="2">The sequence shown here is derived from an EMBL/GenBank/DDBJ whole genome shotgun (WGS) entry which is preliminary data.</text>
</comment>
<keyword evidence="3" id="KW-1185">Reference proteome</keyword>
<proteinExistence type="predicted"/>
<dbReference type="AlphaFoldDB" id="A0A565BC37"/>
<reference evidence="2" key="1">
    <citation type="submission" date="2019-07" db="EMBL/GenBank/DDBJ databases">
        <authorList>
            <person name="Dittberner H."/>
        </authorList>
    </citation>
    <scope>NUCLEOTIDE SEQUENCE [LARGE SCALE GENOMIC DNA]</scope>
</reference>
<name>A0A565BC37_9BRAS</name>
<feature type="region of interest" description="Disordered" evidence="1">
    <location>
        <begin position="86"/>
        <end position="111"/>
    </location>
</feature>
<dbReference type="OrthoDB" id="10650999at2759"/>
<evidence type="ECO:0000313" key="3">
    <source>
        <dbReference type="Proteomes" id="UP000489600"/>
    </source>
</evidence>
<feature type="region of interest" description="Disordered" evidence="1">
    <location>
        <begin position="11"/>
        <end position="34"/>
    </location>
</feature>
<sequence>MISPLKDILVAAQPRKYNGPRGEPRNTPKGPRRIEQRISKALGVRKKIQQSPFWGSRIHKHASLAREDPPQGCGAWNGVFRPPSLMTYPGDGQRSRKFNEPAVKGKLPAAA</sequence>
<organism evidence="2 3">
    <name type="scientific">Arabis nemorensis</name>
    <dbReference type="NCBI Taxonomy" id="586526"/>
    <lineage>
        <taxon>Eukaryota</taxon>
        <taxon>Viridiplantae</taxon>
        <taxon>Streptophyta</taxon>
        <taxon>Embryophyta</taxon>
        <taxon>Tracheophyta</taxon>
        <taxon>Spermatophyta</taxon>
        <taxon>Magnoliopsida</taxon>
        <taxon>eudicotyledons</taxon>
        <taxon>Gunneridae</taxon>
        <taxon>Pentapetalae</taxon>
        <taxon>rosids</taxon>
        <taxon>malvids</taxon>
        <taxon>Brassicales</taxon>
        <taxon>Brassicaceae</taxon>
        <taxon>Arabideae</taxon>
        <taxon>Arabis</taxon>
    </lineage>
</organism>
<dbReference type="Proteomes" id="UP000489600">
    <property type="component" value="Unassembled WGS sequence"/>
</dbReference>
<feature type="compositionally biased region" description="Basic and acidic residues" evidence="1">
    <location>
        <begin position="22"/>
        <end position="34"/>
    </location>
</feature>